<keyword evidence="7" id="KW-1278">Translocase</keyword>
<accession>A0A5A7NUC9</accession>
<keyword evidence="2" id="KW-1003">Cell membrane</keyword>
<dbReference type="CDD" id="cd03216">
    <property type="entry name" value="ABC_Carb_Monos_I"/>
    <property type="match status" value="1"/>
</dbReference>
<keyword evidence="3" id="KW-0762">Sugar transport</keyword>
<evidence type="ECO:0000313" key="10">
    <source>
        <dbReference type="EMBL" id="GER23752.1"/>
    </source>
</evidence>
<dbReference type="AlphaFoldDB" id="A0A5A7NUC9"/>
<dbReference type="SUPFAM" id="SSF52540">
    <property type="entry name" value="P-loop containing nucleoside triphosphate hydrolases"/>
    <property type="match status" value="2"/>
</dbReference>
<evidence type="ECO:0000256" key="2">
    <source>
        <dbReference type="ARBA" id="ARBA00022475"/>
    </source>
</evidence>
<organism evidence="10 11">
    <name type="scientific">Zafaria cholistanensis</name>
    <dbReference type="NCBI Taxonomy" id="1682741"/>
    <lineage>
        <taxon>Bacteria</taxon>
        <taxon>Bacillati</taxon>
        <taxon>Actinomycetota</taxon>
        <taxon>Actinomycetes</taxon>
        <taxon>Micrococcales</taxon>
        <taxon>Micrococcaceae</taxon>
        <taxon>Zafaria</taxon>
    </lineage>
</organism>
<comment type="caution">
    <text evidence="10">The sequence shown here is derived from an EMBL/GenBank/DDBJ whole genome shotgun (WGS) entry which is preliminary data.</text>
</comment>
<dbReference type="PROSITE" id="PS50893">
    <property type="entry name" value="ABC_TRANSPORTER_2"/>
    <property type="match status" value="2"/>
</dbReference>
<keyword evidence="8" id="KW-0472">Membrane</keyword>
<evidence type="ECO:0000256" key="8">
    <source>
        <dbReference type="ARBA" id="ARBA00023136"/>
    </source>
</evidence>
<dbReference type="GO" id="GO:0005524">
    <property type="term" value="F:ATP binding"/>
    <property type="evidence" value="ECO:0007669"/>
    <property type="project" value="UniProtKB-KW"/>
</dbReference>
<keyword evidence="4" id="KW-0677">Repeat</keyword>
<evidence type="ECO:0000256" key="6">
    <source>
        <dbReference type="ARBA" id="ARBA00022840"/>
    </source>
</evidence>
<dbReference type="Gene3D" id="3.40.50.300">
    <property type="entry name" value="P-loop containing nucleotide triphosphate hydrolases"/>
    <property type="match status" value="2"/>
</dbReference>
<evidence type="ECO:0000313" key="11">
    <source>
        <dbReference type="Proteomes" id="UP000325307"/>
    </source>
</evidence>
<dbReference type="InterPro" id="IPR050107">
    <property type="entry name" value="ABC_carbohydrate_import_ATPase"/>
</dbReference>
<feature type="domain" description="ABC transporter" evidence="9">
    <location>
        <begin position="240"/>
        <end position="491"/>
    </location>
</feature>
<dbReference type="PANTHER" id="PTHR43790:SF3">
    <property type="entry name" value="D-ALLOSE IMPORT ATP-BINDING PROTEIN ALSA-RELATED"/>
    <property type="match status" value="1"/>
</dbReference>
<evidence type="ECO:0000256" key="7">
    <source>
        <dbReference type="ARBA" id="ARBA00022967"/>
    </source>
</evidence>
<protein>
    <submittedName>
        <fullName evidence="10">Ribose ABC transporter ATP-binding protein</fullName>
    </submittedName>
</protein>
<evidence type="ECO:0000259" key="9">
    <source>
        <dbReference type="PROSITE" id="PS50893"/>
    </source>
</evidence>
<dbReference type="RefSeq" id="WP_149957367.1">
    <property type="nucleotide sequence ID" value="NZ_BKDJ01000012.1"/>
</dbReference>
<keyword evidence="1" id="KW-0813">Transport</keyword>
<dbReference type="InterPro" id="IPR003593">
    <property type="entry name" value="AAA+_ATPase"/>
</dbReference>
<keyword evidence="11" id="KW-1185">Reference proteome</keyword>
<keyword evidence="6 10" id="KW-0067">ATP-binding</keyword>
<gene>
    <name evidence="10" type="primary">rbsA_1</name>
    <name evidence="10" type="ORF">NCCP1664_22470</name>
</gene>
<sequence>MGFGIRNLSKRYGATLALDDVTLDFKPGQVHALLGHNGAGKSTVIRCLGGGASPTAGTIEVNGEQKQRLTPRESREAGIAIIYQHLSLVDTLSVSDNLFLGDEHTSRGLVDQQRQRREAQEVLDRVGADFAPTARVSQLSMGARQLVEIAKALRRSARLLVLDEPTAALSPVESARLAALVDKLRTEGIAIVYVTHLLEEVVRLADHATVLQNGRVVWSAQMQGVSKADLVRAVGGSSHARQKNAPPAGATVLQLEGVVCGSAPPVDLSARAGEIVGLYGLVGSGRTRLLETVFGVRNRRGGRIVVDGVPAGTASPSEALRAGIALIPGDRLKQGLFSTLPASDNVVMPAIARLAAPFRKRREERGLFSQAARDLRLHPADPRLPAASFSGGNQQKLLIGRWLTAHDRVRVLLVDDPTQGVDVGARAEIYRVIRDAAVQRGIAVLVASNDPEEIVALADRCVIFQDGAAVADLDMESVDEASLLAAIHTSPTS</sequence>
<dbReference type="InterPro" id="IPR017871">
    <property type="entry name" value="ABC_transporter-like_CS"/>
</dbReference>
<dbReference type="EMBL" id="BKDJ01000012">
    <property type="protein sequence ID" value="GER23752.1"/>
    <property type="molecule type" value="Genomic_DNA"/>
</dbReference>
<proteinExistence type="predicted"/>
<dbReference type="PANTHER" id="PTHR43790">
    <property type="entry name" value="CARBOHYDRATE TRANSPORT ATP-BINDING PROTEIN MG119-RELATED"/>
    <property type="match status" value="1"/>
</dbReference>
<dbReference type="SMART" id="SM00382">
    <property type="entry name" value="AAA"/>
    <property type="match status" value="2"/>
</dbReference>
<dbReference type="Proteomes" id="UP000325307">
    <property type="component" value="Unassembled WGS sequence"/>
</dbReference>
<evidence type="ECO:0000256" key="5">
    <source>
        <dbReference type="ARBA" id="ARBA00022741"/>
    </source>
</evidence>
<dbReference type="InterPro" id="IPR027417">
    <property type="entry name" value="P-loop_NTPase"/>
</dbReference>
<dbReference type="GO" id="GO:0016887">
    <property type="term" value="F:ATP hydrolysis activity"/>
    <property type="evidence" value="ECO:0007669"/>
    <property type="project" value="InterPro"/>
</dbReference>
<name>A0A5A7NUC9_9MICC</name>
<feature type="domain" description="ABC transporter" evidence="9">
    <location>
        <begin position="3"/>
        <end position="238"/>
    </location>
</feature>
<evidence type="ECO:0000256" key="4">
    <source>
        <dbReference type="ARBA" id="ARBA00022737"/>
    </source>
</evidence>
<reference evidence="10 11" key="1">
    <citation type="submission" date="2019-09" db="EMBL/GenBank/DDBJ databases">
        <title>Arthrobacter zafarii sp. nov., a moderately thermotolerant and halotolerant actinobacterium isolated from Cholistan desert soil of Pakistan.</title>
        <authorList>
            <person name="Amin A."/>
            <person name="Ahmed I."/>
            <person name="Khalid N."/>
            <person name="Schumann P."/>
            <person name="Busse H.J."/>
            <person name="Khan I.U."/>
            <person name="Li S."/>
            <person name="Li W.J."/>
        </authorList>
    </citation>
    <scope>NUCLEOTIDE SEQUENCE [LARGE SCALE GENOMIC DNA]</scope>
    <source>
        <strain evidence="10 11">NCCP-1664</strain>
    </source>
</reference>
<dbReference type="OrthoDB" id="39350at2"/>
<dbReference type="InterPro" id="IPR003439">
    <property type="entry name" value="ABC_transporter-like_ATP-bd"/>
</dbReference>
<dbReference type="Pfam" id="PF00005">
    <property type="entry name" value="ABC_tran"/>
    <property type="match status" value="2"/>
</dbReference>
<evidence type="ECO:0000256" key="1">
    <source>
        <dbReference type="ARBA" id="ARBA00022448"/>
    </source>
</evidence>
<keyword evidence="5" id="KW-0547">Nucleotide-binding</keyword>
<dbReference type="CDD" id="cd03215">
    <property type="entry name" value="ABC_Carb_Monos_II"/>
    <property type="match status" value="1"/>
</dbReference>
<evidence type="ECO:0000256" key="3">
    <source>
        <dbReference type="ARBA" id="ARBA00022597"/>
    </source>
</evidence>
<dbReference type="PROSITE" id="PS00211">
    <property type="entry name" value="ABC_TRANSPORTER_1"/>
    <property type="match status" value="1"/>
</dbReference>